<proteinExistence type="predicted"/>
<keyword evidence="2" id="KW-1185">Reference proteome</keyword>
<gene>
    <name evidence="1" type="ORF">SISNIDRAFT_487435</name>
</gene>
<dbReference type="EMBL" id="KV419415">
    <property type="protein sequence ID" value="KZS91457.1"/>
    <property type="molecule type" value="Genomic_DNA"/>
</dbReference>
<reference evidence="1 2" key="1">
    <citation type="journal article" date="2016" name="Mol. Biol. Evol.">
        <title>Comparative Genomics of Early-Diverging Mushroom-Forming Fungi Provides Insights into the Origins of Lignocellulose Decay Capabilities.</title>
        <authorList>
            <person name="Nagy L.G."/>
            <person name="Riley R."/>
            <person name="Tritt A."/>
            <person name="Adam C."/>
            <person name="Daum C."/>
            <person name="Floudas D."/>
            <person name="Sun H."/>
            <person name="Yadav J.S."/>
            <person name="Pangilinan J."/>
            <person name="Larsson K.H."/>
            <person name="Matsuura K."/>
            <person name="Barry K."/>
            <person name="Labutti K."/>
            <person name="Kuo R."/>
            <person name="Ohm R.A."/>
            <person name="Bhattacharya S.S."/>
            <person name="Shirouzu T."/>
            <person name="Yoshinaga Y."/>
            <person name="Martin F.M."/>
            <person name="Grigoriev I.V."/>
            <person name="Hibbett D.S."/>
        </authorList>
    </citation>
    <scope>NUCLEOTIDE SEQUENCE [LARGE SCALE GENOMIC DNA]</scope>
    <source>
        <strain evidence="1 2">HHB9708</strain>
    </source>
</reference>
<dbReference type="AlphaFoldDB" id="A0A164SGI2"/>
<name>A0A164SGI2_9AGAM</name>
<organism evidence="1 2">
    <name type="scientific">Sistotremastrum niveocremeum HHB9708</name>
    <dbReference type="NCBI Taxonomy" id="1314777"/>
    <lineage>
        <taxon>Eukaryota</taxon>
        <taxon>Fungi</taxon>
        <taxon>Dikarya</taxon>
        <taxon>Basidiomycota</taxon>
        <taxon>Agaricomycotina</taxon>
        <taxon>Agaricomycetes</taxon>
        <taxon>Sistotremastrales</taxon>
        <taxon>Sistotremastraceae</taxon>
        <taxon>Sertulicium</taxon>
        <taxon>Sertulicium niveocremeum</taxon>
    </lineage>
</organism>
<evidence type="ECO:0000313" key="2">
    <source>
        <dbReference type="Proteomes" id="UP000076722"/>
    </source>
</evidence>
<accession>A0A164SGI2</accession>
<evidence type="ECO:0000313" key="1">
    <source>
        <dbReference type="EMBL" id="KZS91457.1"/>
    </source>
</evidence>
<dbReference type="OrthoDB" id="2681164at2759"/>
<protein>
    <submittedName>
        <fullName evidence="1">Uncharacterized protein</fullName>
    </submittedName>
</protein>
<sequence>MRANDDGSNSTVHVLCSTTDNPVTPIFDFHSTVTMNYVTADTIVSLYPTFTEARRAIFQNLTMRPESVNILDDEVSKYTNRGYSMHTQAPPHVLCDVQCPNIVRCIGDQYTSYMHFNNSTAMSTLETLGYHKSWSLNTWGPCGNATRQLRPEPY</sequence>
<dbReference type="Proteomes" id="UP000076722">
    <property type="component" value="Unassembled WGS sequence"/>
</dbReference>